<sequence length="261" mass="29250">MKTAVLLIAYGTEMPNAGDPATLHSKRIHEQTGYDVRTAYLHHGPSIEDAVHGLLDEDVEMIVAVPFLLSPRSSAAEKIRAELGLCTEKTFGTVRYGGKSAQVVLTGTFGDHQKMRTILVQICDSHDASPRNTSVLLIFHGKKNSSDIQYEERDAEYLRERGYEVSIAYERHQMPDIKNATENLLKSGRDILVIPMFVSPGRHTEETIPRILGLVGRKEKDMDVGGRTIRMMYADEVGMHPDITYILKDRISEALQDSKKK</sequence>
<dbReference type="PANTHER" id="PTHR33542:SF3">
    <property type="entry name" value="SIROHYDROCHLORIN FERROCHELATASE, CHLOROPLASTIC"/>
    <property type="match status" value="1"/>
</dbReference>
<evidence type="ECO:0000313" key="4">
    <source>
        <dbReference type="Proteomes" id="UP000273278"/>
    </source>
</evidence>
<dbReference type="PANTHER" id="PTHR33542">
    <property type="entry name" value="SIROHYDROCHLORIN FERROCHELATASE, CHLOROPLASTIC"/>
    <property type="match status" value="1"/>
</dbReference>
<dbReference type="GO" id="GO:0046872">
    <property type="term" value="F:metal ion binding"/>
    <property type="evidence" value="ECO:0007669"/>
    <property type="project" value="UniProtKB-KW"/>
</dbReference>
<organism evidence="3 4">
    <name type="scientific">Methanomethylophilus alvi</name>
    <dbReference type="NCBI Taxonomy" id="1291540"/>
    <lineage>
        <taxon>Archaea</taxon>
        <taxon>Methanobacteriati</taxon>
        <taxon>Thermoplasmatota</taxon>
        <taxon>Thermoplasmata</taxon>
        <taxon>Methanomassiliicoccales</taxon>
        <taxon>Methanomethylophilaceae</taxon>
        <taxon>Methanomethylophilus</taxon>
    </lineage>
</organism>
<evidence type="ECO:0000313" key="3">
    <source>
        <dbReference type="EMBL" id="AYQ55539.1"/>
    </source>
</evidence>
<dbReference type="CDD" id="cd03416">
    <property type="entry name" value="CbiX_SirB_N"/>
    <property type="match status" value="1"/>
</dbReference>
<name>A0A3G3IIH4_9ARCH</name>
<dbReference type="Proteomes" id="UP000273278">
    <property type="component" value="Chromosome"/>
</dbReference>
<dbReference type="Gene3D" id="3.40.50.1400">
    <property type="match status" value="2"/>
</dbReference>
<dbReference type="Pfam" id="PF01903">
    <property type="entry name" value="CbiX"/>
    <property type="match status" value="2"/>
</dbReference>
<dbReference type="InterPro" id="IPR002762">
    <property type="entry name" value="CbiX-like"/>
</dbReference>
<keyword evidence="1" id="KW-0479">Metal-binding</keyword>
<proteinExistence type="predicted"/>
<dbReference type="SUPFAM" id="SSF53800">
    <property type="entry name" value="Chelatase"/>
    <property type="match status" value="1"/>
</dbReference>
<evidence type="ECO:0000256" key="2">
    <source>
        <dbReference type="ARBA" id="ARBA00023239"/>
    </source>
</evidence>
<reference evidence="3 4" key="1">
    <citation type="submission" date="2016-10" db="EMBL/GenBank/DDBJ databases">
        <title>Complete genome of the TMA-utilizing, human hosted archaeon Methanomethylophilus alvus Gen. nov, sp. nov., strain Mx-05, derived from a pure culture.</title>
        <authorList>
            <person name="Brugere J.-F."/>
            <person name="Ben Hania W."/>
            <person name="Chaudhary P.P."/>
            <person name="Gaci N."/>
            <person name="Borrel G."/>
            <person name="Cao Van Tuat L."/>
            <person name="Fardeau M.-L."/>
            <person name="Harris H.M.B."/>
            <person name="O'Toole P.W."/>
            <person name="Ollivier B."/>
        </authorList>
    </citation>
    <scope>NUCLEOTIDE SEQUENCE [LARGE SCALE GENOMIC DNA]</scope>
    <source>
        <strain evidence="3 4">Mx-05</strain>
    </source>
</reference>
<dbReference type="InterPro" id="IPR050963">
    <property type="entry name" value="Sirohydro_Cobaltochel/CbiX"/>
</dbReference>
<dbReference type="AlphaFoldDB" id="A0A3G3IIH4"/>
<accession>A0A3G3IIH4</accession>
<evidence type="ECO:0008006" key="5">
    <source>
        <dbReference type="Google" id="ProtNLM"/>
    </source>
</evidence>
<dbReference type="RefSeq" id="WP_015505313.1">
    <property type="nucleotide sequence ID" value="NZ_CP017686.1"/>
</dbReference>
<gene>
    <name evidence="3" type="ORF">BKD89_07000</name>
</gene>
<keyword evidence="2" id="KW-0456">Lyase</keyword>
<protein>
    <recommendedName>
        <fullName evidence="5">Cobalamin biosynthesis protein CbiX</fullName>
    </recommendedName>
</protein>
<evidence type="ECO:0000256" key="1">
    <source>
        <dbReference type="ARBA" id="ARBA00022723"/>
    </source>
</evidence>
<dbReference type="GO" id="GO:0016829">
    <property type="term" value="F:lyase activity"/>
    <property type="evidence" value="ECO:0007669"/>
    <property type="project" value="UniProtKB-KW"/>
</dbReference>
<dbReference type="GeneID" id="41322198"/>
<dbReference type="EMBL" id="CP017686">
    <property type="protein sequence ID" value="AYQ55539.1"/>
    <property type="molecule type" value="Genomic_DNA"/>
</dbReference>